<gene>
    <name evidence="1" type="ORF">FHU35_16369</name>
</gene>
<proteinExistence type="predicted"/>
<dbReference type="Pfam" id="PF16827">
    <property type="entry name" value="zf-HC3"/>
    <property type="match status" value="1"/>
</dbReference>
<dbReference type="OrthoDB" id="5188746at2"/>
<name>A0A561U160_9PSEU</name>
<accession>A0A561U160</accession>
<dbReference type="Gene3D" id="2.30.30.990">
    <property type="entry name" value="Malonyl-[acyl-carrier protein] O-methyltransferase, zinc-finger motif"/>
    <property type="match status" value="1"/>
</dbReference>
<protein>
    <submittedName>
        <fullName evidence="1">Zinc finger protein</fullName>
    </submittedName>
</protein>
<evidence type="ECO:0000313" key="2">
    <source>
        <dbReference type="Proteomes" id="UP000316184"/>
    </source>
</evidence>
<dbReference type="EMBL" id="VIWX01000006">
    <property type="protein sequence ID" value="TWF93086.1"/>
    <property type="molecule type" value="Genomic_DNA"/>
</dbReference>
<comment type="caution">
    <text evidence="1">The sequence shown here is derived from an EMBL/GenBank/DDBJ whole genome shotgun (WGS) entry which is preliminary data.</text>
</comment>
<sequence>MPEYLTYVWRPVPGQRHAFPIAATKLDPEGTATAYCGAEVEATKLHDVDEIAWILEPTCMTCWQRLAGRSPGPSFSPN</sequence>
<dbReference type="RefSeq" id="WP_145744512.1">
    <property type="nucleotide sequence ID" value="NZ_VIWX01000006.1"/>
</dbReference>
<dbReference type="InterPro" id="IPR031795">
    <property type="entry name" value="Zf-HC3"/>
</dbReference>
<dbReference type="Proteomes" id="UP000316184">
    <property type="component" value="Unassembled WGS sequence"/>
</dbReference>
<organism evidence="1 2">
    <name type="scientific">Saccharopolyspora dendranthemae</name>
    <dbReference type="NCBI Taxonomy" id="1181886"/>
    <lineage>
        <taxon>Bacteria</taxon>
        <taxon>Bacillati</taxon>
        <taxon>Actinomycetota</taxon>
        <taxon>Actinomycetes</taxon>
        <taxon>Pseudonocardiales</taxon>
        <taxon>Pseudonocardiaceae</taxon>
        <taxon>Saccharopolyspora</taxon>
    </lineage>
</organism>
<keyword evidence="2" id="KW-1185">Reference proteome</keyword>
<reference evidence="1 2" key="1">
    <citation type="submission" date="2019-06" db="EMBL/GenBank/DDBJ databases">
        <title>Sequencing the genomes of 1000 actinobacteria strains.</title>
        <authorList>
            <person name="Klenk H.-P."/>
        </authorList>
    </citation>
    <scope>NUCLEOTIDE SEQUENCE [LARGE SCALE GENOMIC DNA]</scope>
    <source>
        <strain evidence="1 2">DSM 46699</strain>
    </source>
</reference>
<dbReference type="AlphaFoldDB" id="A0A561U160"/>
<evidence type="ECO:0000313" key="1">
    <source>
        <dbReference type="EMBL" id="TWF93086.1"/>
    </source>
</evidence>